<protein>
    <submittedName>
        <fullName evidence="2">Uncharacterized protein</fullName>
    </submittedName>
</protein>
<dbReference type="AlphaFoldDB" id="A0A5N6Q5N3"/>
<dbReference type="Proteomes" id="UP000326396">
    <property type="component" value="Linkage Group LG1"/>
</dbReference>
<feature type="transmembrane region" description="Helical" evidence="1">
    <location>
        <begin position="324"/>
        <end position="344"/>
    </location>
</feature>
<evidence type="ECO:0000313" key="3">
    <source>
        <dbReference type="Proteomes" id="UP000326396"/>
    </source>
</evidence>
<dbReference type="EMBL" id="SZYD01000001">
    <property type="protein sequence ID" value="KAD7479346.1"/>
    <property type="molecule type" value="Genomic_DNA"/>
</dbReference>
<keyword evidence="3" id="KW-1185">Reference proteome</keyword>
<feature type="transmembrane region" description="Helical" evidence="1">
    <location>
        <begin position="20"/>
        <end position="37"/>
    </location>
</feature>
<gene>
    <name evidence="2" type="ORF">E3N88_02482</name>
</gene>
<keyword evidence="1" id="KW-1133">Transmembrane helix</keyword>
<dbReference type="OrthoDB" id="1641131at2759"/>
<comment type="caution">
    <text evidence="2">The sequence shown here is derived from an EMBL/GenBank/DDBJ whole genome shotgun (WGS) entry which is preliminary data.</text>
</comment>
<sequence>MDLKMINKGCDYALKRKKWILLLGAMGFSTYGAYRLYNSPSIVKIRDRSIKVLAALASITEFLGDSAETLGVISKDLKDFVKSDSDQIPGSLKQVFKITNSDEFSEKLIGDCIQQFVTTMVTVYLDKTMDINTYDEILSSLTNPRHDEKVRNLLGLICNGAVETLVRTSHQVLTNSNSNLNSNSNASSSYLIRKSSSTINKVLDGQELVLSKLTARNIHRNMRFVLDLTGRVTLATVKSFLASSPEFAGFFFRTFVPFVTEPHNFEVIPILLVHLVTLLSGAAPSPLGQILGNNPHFLHLCFLLCVLSTYACLTLNLKAFSPSTFYLLGFICFGILCLLSPFFIATDPSSSTSIEQPTDVVGTSFVSDQLSPRTSTYRYLGRCNQVCEYCGALFWLAERVSSSTCARRPKYSGCCKGGKVKLPLSFFPPARLKQLFENREFLKSVRA</sequence>
<dbReference type="PANTHER" id="PTHR21477:SF12">
    <property type="entry name" value="PROTEIN PHLOEM PROTEIN 2-LIKE A10"/>
    <property type="match status" value="1"/>
</dbReference>
<accession>A0A5N6Q5N3</accession>
<feature type="transmembrane region" description="Helical" evidence="1">
    <location>
        <begin position="297"/>
        <end position="317"/>
    </location>
</feature>
<dbReference type="PANTHER" id="PTHR21477">
    <property type="entry name" value="ZGC:172139"/>
    <property type="match status" value="1"/>
</dbReference>
<evidence type="ECO:0000313" key="2">
    <source>
        <dbReference type="EMBL" id="KAD7479346.1"/>
    </source>
</evidence>
<reference evidence="2 3" key="1">
    <citation type="submission" date="2019-05" db="EMBL/GenBank/DDBJ databases">
        <title>Mikania micrantha, genome provides insights into the molecular mechanism of rapid growth.</title>
        <authorList>
            <person name="Liu B."/>
        </authorList>
    </citation>
    <scope>NUCLEOTIDE SEQUENCE [LARGE SCALE GENOMIC DNA]</scope>
    <source>
        <strain evidence="2">NLD-2019</strain>
        <tissue evidence="2">Leaf</tissue>
    </source>
</reference>
<keyword evidence="1" id="KW-0472">Membrane</keyword>
<proteinExistence type="predicted"/>
<dbReference type="InterPro" id="IPR019141">
    <property type="entry name" value="DUF2045"/>
</dbReference>
<name>A0A5N6Q5N3_9ASTR</name>
<keyword evidence="1" id="KW-0812">Transmembrane</keyword>
<organism evidence="2 3">
    <name type="scientific">Mikania micrantha</name>
    <name type="common">bitter vine</name>
    <dbReference type="NCBI Taxonomy" id="192012"/>
    <lineage>
        <taxon>Eukaryota</taxon>
        <taxon>Viridiplantae</taxon>
        <taxon>Streptophyta</taxon>
        <taxon>Embryophyta</taxon>
        <taxon>Tracheophyta</taxon>
        <taxon>Spermatophyta</taxon>
        <taxon>Magnoliopsida</taxon>
        <taxon>eudicotyledons</taxon>
        <taxon>Gunneridae</taxon>
        <taxon>Pentapetalae</taxon>
        <taxon>asterids</taxon>
        <taxon>campanulids</taxon>
        <taxon>Asterales</taxon>
        <taxon>Asteraceae</taxon>
        <taxon>Asteroideae</taxon>
        <taxon>Heliantheae alliance</taxon>
        <taxon>Eupatorieae</taxon>
        <taxon>Mikania</taxon>
    </lineage>
</organism>
<evidence type="ECO:0000256" key="1">
    <source>
        <dbReference type="SAM" id="Phobius"/>
    </source>
</evidence>